<feature type="domain" description="DUF4435" evidence="1">
    <location>
        <begin position="377"/>
        <end position="582"/>
    </location>
</feature>
<evidence type="ECO:0000313" key="3">
    <source>
        <dbReference type="Proteomes" id="UP000480303"/>
    </source>
</evidence>
<sequence>MNTKETLLSILSEIKEHIDKFQSQIKTDGIDWKNDDENKFHNQLEKFNRNYQDLIDVIENKKQFSNNIQNLFTNILRNFRFYHDSNEPLPEHYPNSSLNQLSSINDQLKQLRYLVPIDGEKNAVIIGGNGSGKSSLANFFKKGGSNGIAVIPARKNLFSSDVNYDHAMDRKSIQNELSRKDVKSDNLEERFFFQKLITALVNESDKDIQKAYYGQIKKDDDTDNIFFKFKTLYEKIIPDISFDKPDTILKQIIPIKNNQPYTIDQMSDGEKVIIYYIIQVLLAVPNATIIIDEPEMYLNTSIYNRLWNELEQLRADCRFIYISHRIDFIESRVDVDFIWCKGFIFPDNWTLDLLENESTNLFPKELLVELTGVKKDVIFCEGEKHSLDYAMYSVLFPNLTVIPVGNCLNVHRYVKAYNDQNSIFSNKAYGIIDNDLRTDDEQERLRNDFVFTTKFLEIEMMLCDEAIFKAVLSNNFPEPEISTKINEFKTKFQTLLSDKQDLIIQRRIKKIFEQTLSDRGYDTKIPLDQNIEELKSLFSVLSTEETKFKKKISDILETNNYESMLQICTLEHNEILGGIANSSIDANFENKAKNQLKENLALQNTIKNKYFSDFFDLSSE</sequence>
<name>A0A6A0BBG0_9LACT</name>
<evidence type="ECO:0000259" key="1">
    <source>
        <dbReference type="Pfam" id="PF14491"/>
    </source>
</evidence>
<proteinExistence type="predicted"/>
<accession>A0A6A0BBG0</accession>
<dbReference type="InterPro" id="IPR027417">
    <property type="entry name" value="P-loop_NTPase"/>
</dbReference>
<gene>
    <name evidence="2" type="ORF">Hs30E_05640</name>
</gene>
<keyword evidence="3" id="KW-1185">Reference proteome</keyword>
<dbReference type="InterPro" id="IPR029492">
    <property type="entry name" value="DUF4435"/>
</dbReference>
<evidence type="ECO:0000313" key="2">
    <source>
        <dbReference type="EMBL" id="GFH42013.1"/>
    </source>
</evidence>
<dbReference type="AlphaFoldDB" id="A0A6A0BBG0"/>
<dbReference type="EMBL" id="BLLI01000010">
    <property type="protein sequence ID" value="GFH42013.1"/>
    <property type="molecule type" value="Genomic_DNA"/>
</dbReference>
<dbReference type="SUPFAM" id="SSF52540">
    <property type="entry name" value="P-loop containing nucleoside triphosphate hydrolases"/>
    <property type="match status" value="1"/>
</dbReference>
<dbReference type="Gene3D" id="3.40.50.300">
    <property type="entry name" value="P-loop containing nucleotide triphosphate hydrolases"/>
    <property type="match status" value="1"/>
</dbReference>
<dbReference type="Proteomes" id="UP000480303">
    <property type="component" value="Unassembled WGS sequence"/>
</dbReference>
<comment type="caution">
    <text evidence="2">The sequence shown here is derived from an EMBL/GenBank/DDBJ whole genome shotgun (WGS) entry which is preliminary data.</text>
</comment>
<organism evidence="2 3">
    <name type="scientific">Pseudolactococcus hodotermopsidis</name>
    <dbReference type="NCBI Taxonomy" id="2709157"/>
    <lineage>
        <taxon>Bacteria</taxon>
        <taxon>Bacillati</taxon>
        <taxon>Bacillota</taxon>
        <taxon>Bacilli</taxon>
        <taxon>Lactobacillales</taxon>
        <taxon>Streptococcaceae</taxon>
        <taxon>Pseudolactococcus</taxon>
    </lineage>
</organism>
<dbReference type="RefSeq" id="WP_172207800.1">
    <property type="nucleotide sequence ID" value="NZ_BLLI01000010.1"/>
</dbReference>
<dbReference type="Pfam" id="PF14491">
    <property type="entry name" value="DUF4435"/>
    <property type="match status" value="1"/>
</dbReference>
<protein>
    <recommendedName>
        <fullName evidence="1">DUF4435 domain-containing protein</fullName>
    </recommendedName>
</protein>
<reference evidence="2 3" key="1">
    <citation type="submission" date="2020-02" db="EMBL/GenBank/DDBJ databases">
        <title>Draft genome sequence of Lactococcus sp. Hs30E4-3.</title>
        <authorList>
            <person name="Noda S."/>
            <person name="Yuki M."/>
            <person name="Ohkuma M."/>
        </authorList>
    </citation>
    <scope>NUCLEOTIDE SEQUENCE [LARGE SCALE GENOMIC DNA]</scope>
    <source>
        <strain evidence="2 3">Hs30E4-3</strain>
    </source>
</reference>